<dbReference type="InterPro" id="IPR011990">
    <property type="entry name" value="TPR-like_helical_dom_sf"/>
</dbReference>
<dbReference type="Pfam" id="PF01381">
    <property type="entry name" value="HTH_3"/>
    <property type="match status" value="1"/>
</dbReference>
<dbReference type="STRING" id="1354.A6P53_05045"/>
<evidence type="ECO:0000313" key="2">
    <source>
        <dbReference type="EMBL" id="RBT70651.1"/>
    </source>
</evidence>
<evidence type="ECO:0000259" key="1">
    <source>
        <dbReference type="PROSITE" id="PS50943"/>
    </source>
</evidence>
<organism evidence="2 4">
    <name type="scientific">Enterococcus hirae</name>
    <dbReference type="NCBI Taxonomy" id="1354"/>
    <lineage>
        <taxon>Bacteria</taxon>
        <taxon>Bacillati</taxon>
        <taxon>Bacillota</taxon>
        <taxon>Bacilli</taxon>
        <taxon>Lactobacillales</taxon>
        <taxon>Enterococcaceae</taxon>
        <taxon>Enterococcus</taxon>
    </lineage>
</organism>
<dbReference type="InterPro" id="IPR053163">
    <property type="entry name" value="HTH-type_regulator_Rgg"/>
</dbReference>
<reference evidence="2 4" key="1">
    <citation type="submission" date="2015-06" db="EMBL/GenBank/DDBJ databases">
        <title>The Genome Sequence of Enterococcus hirae 88EA1.</title>
        <authorList>
            <consortium name="The Broad Institute Genomics Platform"/>
            <consortium name="The Broad Institute Genome Sequencing Center for Infectious Disease"/>
            <person name="Earl A.M."/>
            <person name="Van Tyne D."/>
            <person name="Lebreton F."/>
            <person name="Saavedra J.T."/>
            <person name="Gilmore M.S."/>
            <person name="Manson McGuire A."/>
            <person name="Clock S."/>
            <person name="Crupain M."/>
            <person name="Rangan U."/>
            <person name="Young S."/>
            <person name="Abouelleil A."/>
            <person name="Cao P."/>
            <person name="Chapman S.B."/>
            <person name="Griggs A."/>
            <person name="Priest M."/>
            <person name="Shea T."/>
            <person name="Wortman J."/>
            <person name="Nusbaum C."/>
            <person name="Birren B."/>
        </authorList>
    </citation>
    <scope>NUCLEOTIDE SEQUENCE [LARGE SCALE GENOMIC DNA]</scope>
    <source>
        <strain evidence="2 4">88EA1</strain>
    </source>
</reference>
<dbReference type="PANTHER" id="PTHR37038">
    <property type="entry name" value="TRANSCRIPTIONAL REGULATOR-RELATED"/>
    <property type="match status" value="1"/>
</dbReference>
<protein>
    <submittedName>
        <fullName evidence="3">Cro/CI family transcriptional regulator</fullName>
    </submittedName>
</protein>
<dbReference type="PANTHER" id="PTHR37038:SF14">
    <property type="entry name" value="TRANSCRIPTIONAL ACTIVATOR"/>
    <property type="match status" value="1"/>
</dbReference>
<dbReference type="Proteomes" id="UP000253498">
    <property type="component" value="Unassembled WGS sequence"/>
</dbReference>
<dbReference type="SUPFAM" id="SSF47413">
    <property type="entry name" value="lambda repressor-like DNA-binding domains"/>
    <property type="match status" value="1"/>
</dbReference>
<dbReference type="AlphaFoldDB" id="A0A1V8X7A2"/>
<dbReference type="Gene3D" id="1.25.40.10">
    <property type="entry name" value="Tetratricopeptide repeat domain"/>
    <property type="match status" value="1"/>
</dbReference>
<dbReference type="EMBL" id="CABEEP010000001">
    <property type="protein sequence ID" value="VTQ63121.1"/>
    <property type="molecule type" value="Genomic_DNA"/>
</dbReference>
<dbReference type="SMART" id="SM00530">
    <property type="entry name" value="HTH_XRE"/>
    <property type="match status" value="1"/>
</dbReference>
<dbReference type="InterPro" id="IPR010982">
    <property type="entry name" value="Lambda_DNA-bd_dom_sf"/>
</dbReference>
<sequence>METLVASFGTIIKEIRKEQKMTQKMLSQDICSQSVLSRIENNEELPNVVVMAQICQRLGVTIDHVMRLSHGKIRAVLKNFELTDLYFQQRDYRKLEQVLKSPEVTENLYEAADFQKYYYYLGVCEFTLRKNITQALSYLKEALSYSTLKDRTQVTDVEIQLVSCIGKIYGVAGKTAEARYYLSRSIQLFQETIQDRTKSEFTQIFYNYGSFLLHQGEIELSLEQVNQGIRWAQDKNSYYYLNDLFILKSLIYKKKGEINKALFYEELAQSVKKIAKSL</sequence>
<dbReference type="CDD" id="cd00093">
    <property type="entry name" value="HTH_XRE"/>
    <property type="match status" value="1"/>
</dbReference>
<dbReference type="GeneID" id="56787779"/>
<evidence type="ECO:0000313" key="4">
    <source>
        <dbReference type="Proteomes" id="UP000253498"/>
    </source>
</evidence>
<dbReference type="SUPFAM" id="SSF81901">
    <property type="entry name" value="HCP-like"/>
    <property type="match status" value="1"/>
</dbReference>
<dbReference type="GO" id="GO:0003677">
    <property type="term" value="F:DNA binding"/>
    <property type="evidence" value="ECO:0007669"/>
    <property type="project" value="InterPro"/>
</dbReference>
<dbReference type="InterPro" id="IPR001387">
    <property type="entry name" value="Cro/C1-type_HTH"/>
</dbReference>
<accession>A0A1V8X7A2</accession>
<gene>
    <name evidence="2" type="ORF">EB03_00518</name>
    <name evidence="3" type="ORF">NCTC12204_01178</name>
</gene>
<proteinExistence type="predicted"/>
<reference evidence="3 5" key="2">
    <citation type="submission" date="2019-05" db="EMBL/GenBank/DDBJ databases">
        <authorList>
            <consortium name="Pathogen Informatics"/>
        </authorList>
    </citation>
    <scope>NUCLEOTIDE SEQUENCE [LARGE SCALE GENOMIC DNA]</scope>
    <source>
        <strain evidence="3 5">NCTC12204</strain>
    </source>
</reference>
<feature type="domain" description="HTH cro/C1-type" evidence="1">
    <location>
        <begin position="12"/>
        <end position="65"/>
    </location>
</feature>
<dbReference type="EMBL" id="LESJ01000002">
    <property type="protein sequence ID" value="RBT70651.1"/>
    <property type="molecule type" value="Genomic_DNA"/>
</dbReference>
<comment type="caution">
    <text evidence="2">The sequence shown here is derived from an EMBL/GenBank/DDBJ whole genome shotgun (WGS) entry which is preliminary data.</text>
</comment>
<dbReference type="Proteomes" id="UP000352698">
    <property type="component" value="Unassembled WGS sequence"/>
</dbReference>
<name>A0A1V8X7A2_ENTHR</name>
<evidence type="ECO:0000313" key="5">
    <source>
        <dbReference type="Proteomes" id="UP000352698"/>
    </source>
</evidence>
<dbReference type="RefSeq" id="WP_010719416.1">
    <property type="nucleotide sequence ID" value="NZ_AP027299.1"/>
</dbReference>
<dbReference type="PROSITE" id="PS50943">
    <property type="entry name" value="HTH_CROC1"/>
    <property type="match status" value="1"/>
</dbReference>
<evidence type="ECO:0000313" key="3">
    <source>
        <dbReference type="EMBL" id="VTQ63121.1"/>
    </source>
</evidence>